<feature type="compositionally biased region" description="Basic and acidic residues" evidence="1">
    <location>
        <begin position="92"/>
        <end position="102"/>
    </location>
</feature>
<protein>
    <submittedName>
        <fullName evidence="2">Uncharacterized protein</fullName>
    </submittedName>
</protein>
<dbReference type="Proteomes" id="UP000315914">
    <property type="component" value="Unassembled WGS sequence"/>
</dbReference>
<sequence length="102" mass="10917">MPGGEQIRTFQRHHDLKQLSIKYAFGSTALYRGVHFMGNALAHAGKSARRVVSAFIAPVFPADDAKDGRAQCAASPTSSAPHCKSSPTSSTRPERLLPKPTA</sequence>
<feature type="region of interest" description="Disordered" evidence="1">
    <location>
        <begin position="65"/>
        <end position="102"/>
    </location>
</feature>
<name>A0A560JE66_9BRAD</name>
<accession>A0A560JE66</accession>
<organism evidence="2 3">
    <name type="scientific">Bradyrhizobium sacchari</name>
    <dbReference type="NCBI Taxonomy" id="1399419"/>
    <lineage>
        <taxon>Bacteria</taxon>
        <taxon>Pseudomonadati</taxon>
        <taxon>Pseudomonadota</taxon>
        <taxon>Alphaproteobacteria</taxon>
        <taxon>Hyphomicrobiales</taxon>
        <taxon>Nitrobacteraceae</taxon>
        <taxon>Bradyrhizobium</taxon>
    </lineage>
</organism>
<gene>
    <name evidence="2" type="ORF">FBZ95_10994</name>
</gene>
<evidence type="ECO:0000256" key="1">
    <source>
        <dbReference type="SAM" id="MobiDB-lite"/>
    </source>
</evidence>
<keyword evidence="3" id="KW-1185">Reference proteome</keyword>
<comment type="caution">
    <text evidence="2">The sequence shown here is derived from an EMBL/GenBank/DDBJ whole genome shotgun (WGS) entry which is preliminary data.</text>
</comment>
<evidence type="ECO:0000313" key="3">
    <source>
        <dbReference type="Proteomes" id="UP000315914"/>
    </source>
</evidence>
<feature type="compositionally biased region" description="Polar residues" evidence="1">
    <location>
        <begin position="74"/>
        <end position="91"/>
    </location>
</feature>
<reference evidence="2 3" key="1">
    <citation type="submission" date="2019-06" db="EMBL/GenBank/DDBJ databases">
        <title>Genomic Encyclopedia of Type Strains, Phase IV (KMG-V): Genome sequencing to study the core and pangenomes of soil and plant-associated prokaryotes.</title>
        <authorList>
            <person name="Whitman W."/>
        </authorList>
    </citation>
    <scope>NUCLEOTIDE SEQUENCE [LARGE SCALE GENOMIC DNA]</scope>
    <source>
        <strain evidence="2 3">BR 10556</strain>
    </source>
</reference>
<dbReference type="EMBL" id="VITW01000009">
    <property type="protein sequence ID" value="TWB69498.1"/>
    <property type="molecule type" value="Genomic_DNA"/>
</dbReference>
<dbReference type="AlphaFoldDB" id="A0A560JE66"/>
<evidence type="ECO:0000313" key="2">
    <source>
        <dbReference type="EMBL" id="TWB69498.1"/>
    </source>
</evidence>
<proteinExistence type="predicted"/>